<evidence type="ECO:0000256" key="7">
    <source>
        <dbReference type="ARBA" id="ARBA00023082"/>
    </source>
</evidence>
<reference evidence="14 15" key="1">
    <citation type="journal article" date="2015" name="Stand. Genomic Sci.">
        <title>Genomic Encyclopedia of Bacterial and Archaeal Type Strains, Phase III: the genomes of soil and plant-associated and newly described type strains.</title>
        <authorList>
            <person name="Whitman W.B."/>
            <person name="Woyke T."/>
            <person name="Klenk H.P."/>
            <person name="Zhou Y."/>
            <person name="Lilburn T.G."/>
            <person name="Beck B.J."/>
            <person name="De Vos P."/>
            <person name="Vandamme P."/>
            <person name="Eisen J.A."/>
            <person name="Garrity G."/>
            <person name="Hugenholtz P."/>
            <person name="Kyrpides N.C."/>
        </authorList>
    </citation>
    <scope>NUCLEOTIDE SEQUENCE [LARGE SCALE GENOMIC DNA]</scope>
    <source>
        <strain evidence="14 15">CGMCC 1.10821</strain>
    </source>
</reference>
<dbReference type="EMBL" id="VLKN01000007">
    <property type="protein sequence ID" value="TWI00326.1"/>
    <property type="molecule type" value="Genomic_DNA"/>
</dbReference>
<keyword evidence="4 10" id="KW-0808">Transferase</keyword>
<feature type="region of interest" description="Disordered" evidence="11">
    <location>
        <begin position="62"/>
        <end position="88"/>
    </location>
</feature>
<comment type="similarity">
    <text evidence="1 10">Belongs to the sigma-54 factor family.</text>
</comment>
<dbReference type="Proteomes" id="UP000315167">
    <property type="component" value="Unassembled WGS sequence"/>
</dbReference>
<evidence type="ECO:0000313" key="14">
    <source>
        <dbReference type="EMBL" id="TWI00326.1"/>
    </source>
</evidence>
<evidence type="ECO:0000256" key="1">
    <source>
        <dbReference type="ARBA" id="ARBA00008798"/>
    </source>
</evidence>
<name>A0A562KYI2_9GAMM</name>
<dbReference type="NCBIfam" id="NF004595">
    <property type="entry name" value="PRK05932.1-2"/>
    <property type="match status" value="1"/>
</dbReference>
<dbReference type="Pfam" id="PF04963">
    <property type="entry name" value="Sigma54_CBD"/>
    <property type="match status" value="1"/>
</dbReference>
<dbReference type="AlphaFoldDB" id="A0A562KYI2"/>
<dbReference type="Gene3D" id="1.10.10.1330">
    <property type="entry name" value="RNA polymerase sigma-54 factor, core-binding domain"/>
    <property type="match status" value="1"/>
</dbReference>
<evidence type="ECO:0000256" key="11">
    <source>
        <dbReference type="SAM" id="MobiDB-lite"/>
    </source>
</evidence>
<gene>
    <name evidence="14" type="ORF">IP90_02872</name>
</gene>
<accession>A0A562KYI2</accession>
<evidence type="ECO:0000256" key="2">
    <source>
        <dbReference type="ARBA" id="ARBA00019942"/>
    </source>
</evidence>
<dbReference type="PRINTS" id="PR00045">
    <property type="entry name" value="SIGMA54FCT"/>
</dbReference>
<dbReference type="PIRSF" id="PIRSF000774">
    <property type="entry name" value="RpoN"/>
    <property type="match status" value="1"/>
</dbReference>
<dbReference type="PANTHER" id="PTHR32248">
    <property type="entry name" value="RNA POLYMERASE SIGMA-54 FACTOR"/>
    <property type="match status" value="1"/>
</dbReference>
<dbReference type="GO" id="GO:0003677">
    <property type="term" value="F:DNA binding"/>
    <property type="evidence" value="ECO:0007669"/>
    <property type="project" value="UniProtKB-KW"/>
</dbReference>
<dbReference type="PROSITE" id="PS00718">
    <property type="entry name" value="SIGMA54_2"/>
    <property type="match status" value="1"/>
</dbReference>
<dbReference type="Gene3D" id="1.10.10.60">
    <property type="entry name" value="Homeodomain-like"/>
    <property type="match status" value="1"/>
</dbReference>
<organism evidence="14 15">
    <name type="scientific">Luteimonas cucumeris</name>
    <dbReference type="NCBI Taxonomy" id="985012"/>
    <lineage>
        <taxon>Bacteria</taxon>
        <taxon>Pseudomonadati</taxon>
        <taxon>Pseudomonadota</taxon>
        <taxon>Gammaproteobacteria</taxon>
        <taxon>Lysobacterales</taxon>
        <taxon>Lysobacteraceae</taxon>
        <taxon>Luteimonas</taxon>
    </lineage>
</organism>
<dbReference type="InterPro" id="IPR007046">
    <property type="entry name" value="RNA_pol_sigma_54_core-bd"/>
</dbReference>
<keyword evidence="6 10" id="KW-0805">Transcription regulation</keyword>
<keyword evidence="9 10" id="KW-0804">Transcription</keyword>
<dbReference type="RefSeq" id="WP_144900355.1">
    <property type="nucleotide sequence ID" value="NZ_VLKN01000007.1"/>
</dbReference>
<dbReference type="Pfam" id="PF04552">
    <property type="entry name" value="Sigma54_DBD"/>
    <property type="match status" value="1"/>
</dbReference>
<dbReference type="PROSITE" id="PS00717">
    <property type="entry name" value="SIGMA54_1"/>
    <property type="match status" value="1"/>
</dbReference>
<evidence type="ECO:0000256" key="4">
    <source>
        <dbReference type="ARBA" id="ARBA00022679"/>
    </source>
</evidence>
<dbReference type="NCBIfam" id="TIGR02395">
    <property type="entry name" value="rpoN_sigma"/>
    <property type="match status" value="1"/>
</dbReference>
<evidence type="ECO:0000256" key="3">
    <source>
        <dbReference type="ARBA" id="ARBA00022478"/>
    </source>
</evidence>
<dbReference type="PANTHER" id="PTHR32248:SF4">
    <property type="entry name" value="RNA POLYMERASE SIGMA-54 FACTOR"/>
    <property type="match status" value="1"/>
</dbReference>
<evidence type="ECO:0000256" key="6">
    <source>
        <dbReference type="ARBA" id="ARBA00023015"/>
    </source>
</evidence>
<evidence type="ECO:0000256" key="8">
    <source>
        <dbReference type="ARBA" id="ARBA00023125"/>
    </source>
</evidence>
<dbReference type="GO" id="GO:0016987">
    <property type="term" value="F:sigma factor activity"/>
    <property type="evidence" value="ECO:0007669"/>
    <property type="project" value="UniProtKB-KW"/>
</dbReference>
<feature type="domain" description="RNA polymerase sigma factor 54 core-binding" evidence="13">
    <location>
        <begin position="116"/>
        <end position="309"/>
    </location>
</feature>
<dbReference type="OrthoDB" id="9814402at2"/>
<dbReference type="InterPro" id="IPR007634">
    <property type="entry name" value="RNA_pol_sigma_54_DNA-bd"/>
</dbReference>
<feature type="domain" description="RNA polymerase sigma factor 54 DNA-binding" evidence="12">
    <location>
        <begin position="323"/>
        <end position="479"/>
    </location>
</feature>
<keyword evidence="3 10" id="KW-0240">DNA-directed RNA polymerase</keyword>
<dbReference type="PROSITE" id="PS50044">
    <property type="entry name" value="SIGMA54_3"/>
    <property type="match status" value="1"/>
</dbReference>
<sequence length="482" mass="52463">MKPRLQTSLSQHLVMTPQLRQAIQLLQMSATELEAEIAAAVESNPLLDWTDEAAPPEIAIPEGRHAENGTGNGSSATEQPAAGQENDEPWTIGEEAWHERIGPSSDRDDDHDDAADRVAEPETLGDHLLWQLHLTHLSLRDRRIGAMLIDALDDDGYLRESLDAIADSLRPDVHASNDEILTVLRQIQRFDPAGVGARTLGECLSLQLALLPDETPGKALALRIAAGPIERLPKVGIDGLAQELGCDVDSVNVAVQALRSLDPRPGAQVGGVASDTYVSPDCVVWRQNGVWRAALAHNYAPRVSIHRGYERMIGGASQADAGYLRGRLQEARWLLRSIEARGETLLKVMRCLIRQQSGFLEFGEQALRPLTLREVAGEVDLHESTISRAIARKYVRTPRGTIPLRAFFASGIDTDGGGGTSSTAIQAMIRELIHAENPRKPLSDASLALSLKAAGVPVARRTVAKYREAMHIPSSHERVRIG</sequence>
<dbReference type="NCBIfam" id="NF009118">
    <property type="entry name" value="PRK12469.1"/>
    <property type="match status" value="1"/>
</dbReference>
<evidence type="ECO:0000256" key="9">
    <source>
        <dbReference type="ARBA" id="ARBA00023163"/>
    </source>
</evidence>
<protein>
    <recommendedName>
        <fullName evidence="2 10">RNA polymerase sigma-54 factor</fullName>
    </recommendedName>
</protein>
<evidence type="ECO:0000256" key="5">
    <source>
        <dbReference type="ARBA" id="ARBA00022695"/>
    </source>
</evidence>
<dbReference type="Pfam" id="PF00309">
    <property type="entry name" value="Sigma54_AID"/>
    <property type="match status" value="1"/>
</dbReference>
<evidence type="ECO:0000259" key="12">
    <source>
        <dbReference type="Pfam" id="PF04552"/>
    </source>
</evidence>
<keyword evidence="8 10" id="KW-0238">DNA-binding</keyword>
<evidence type="ECO:0000256" key="10">
    <source>
        <dbReference type="PIRNR" id="PIRNR000774"/>
    </source>
</evidence>
<proteinExistence type="inferred from homology"/>
<dbReference type="GO" id="GO:0006352">
    <property type="term" value="P:DNA-templated transcription initiation"/>
    <property type="evidence" value="ECO:0007669"/>
    <property type="project" value="InterPro"/>
</dbReference>
<dbReference type="GO" id="GO:0000428">
    <property type="term" value="C:DNA-directed RNA polymerase complex"/>
    <property type="evidence" value="ECO:0007669"/>
    <property type="project" value="UniProtKB-KW"/>
</dbReference>
<comment type="function">
    <text evidence="10">Sigma factors are initiation factors that promote the attachment of RNA polymerase to specific initiation sites and are then released.</text>
</comment>
<comment type="caution">
    <text evidence="14">The sequence shown here is derived from an EMBL/GenBank/DDBJ whole genome shotgun (WGS) entry which is preliminary data.</text>
</comment>
<evidence type="ECO:0000259" key="13">
    <source>
        <dbReference type="Pfam" id="PF04963"/>
    </source>
</evidence>
<keyword evidence="5 10" id="KW-0548">Nucleotidyltransferase</keyword>
<dbReference type="GO" id="GO:0016779">
    <property type="term" value="F:nucleotidyltransferase activity"/>
    <property type="evidence" value="ECO:0007669"/>
    <property type="project" value="UniProtKB-KW"/>
</dbReference>
<keyword evidence="15" id="KW-1185">Reference proteome</keyword>
<dbReference type="InterPro" id="IPR000394">
    <property type="entry name" value="RNA_pol_sigma_54"/>
</dbReference>
<dbReference type="InterPro" id="IPR038709">
    <property type="entry name" value="RpoN_core-bd_sf"/>
</dbReference>
<keyword evidence="7 10" id="KW-0731">Sigma factor</keyword>
<dbReference type="GO" id="GO:0001216">
    <property type="term" value="F:DNA-binding transcription activator activity"/>
    <property type="evidence" value="ECO:0007669"/>
    <property type="project" value="InterPro"/>
</dbReference>
<evidence type="ECO:0000313" key="15">
    <source>
        <dbReference type="Proteomes" id="UP000315167"/>
    </source>
</evidence>